<reference evidence="16 17" key="1">
    <citation type="submission" date="2020-10" db="EMBL/GenBank/DDBJ databases">
        <title>Bacillus sp. HD4P25, an endophyte from a halophyte.</title>
        <authorList>
            <person name="Sun J.-Q."/>
        </authorList>
    </citation>
    <scope>NUCLEOTIDE SEQUENCE [LARGE SCALE GENOMIC DNA]</scope>
    <source>
        <strain evidence="16 17">YIM 93174</strain>
    </source>
</reference>
<dbReference type="InterPro" id="IPR004358">
    <property type="entry name" value="Sig_transdc_His_kin-like_C"/>
</dbReference>
<organism evidence="16 17">
    <name type="scientific">Litchfieldia luteola</name>
    <dbReference type="NCBI Taxonomy" id="682179"/>
    <lineage>
        <taxon>Bacteria</taxon>
        <taxon>Bacillati</taxon>
        <taxon>Bacillota</taxon>
        <taxon>Bacilli</taxon>
        <taxon>Bacillales</taxon>
        <taxon>Bacillaceae</taxon>
        <taxon>Litchfieldia</taxon>
    </lineage>
</organism>
<evidence type="ECO:0000256" key="14">
    <source>
        <dbReference type="SAM" id="Phobius"/>
    </source>
</evidence>
<feature type="domain" description="Histidine kinase" evidence="15">
    <location>
        <begin position="211"/>
        <end position="419"/>
    </location>
</feature>
<dbReference type="InterPro" id="IPR005467">
    <property type="entry name" value="His_kinase_dom"/>
</dbReference>
<dbReference type="PANTHER" id="PTHR43065">
    <property type="entry name" value="SENSOR HISTIDINE KINASE"/>
    <property type="match status" value="1"/>
</dbReference>
<dbReference type="PRINTS" id="PR00344">
    <property type="entry name" value="BCTRLSENSOR"/>
</dbReference>
<protein>
    <recommendedName>
        <fullName evidence="3">histidine kinase</fullName>
        <ecNumber evidence="3">2.7.13.3</ecNumber>
    </recommendedName>
</protein>
<dbReference type="SMART" id="SM00387">
    <property type="entry name" value="HATPase_c"/>
    <property type="match status" value="1"/>
</dbReference>
<keyword evidence="9" id="KW-0418">Kinase</keyword>
<keyword evidence="11 14" id="KW-1133">Transmembrane helix</keyword>
<dbReference type="RefSeq" id="WP_193536220.1">
    <property type="nucleotide sequence ID" value="NZ_JADCLJ010000020.1"/>
</dbReference>
<dbReference type="SMART" id="SM00388">
    <property type="entry name" value="HisKA"/>
    <property type="match status" value="1"/>
</dbReference>
<dbReference type="EMBL" id="JADCLJ010000020">
    <property type="protein sequence ID" value="MBE4908478.1"/>
    <property type="molecule type" value="Genomic_DNA"/>
</dbReference>
<feature type="transmembrane region" description="Helical" evidence="14">
    <location>
        <begin position="130"/>
        <end position="151"/>
    </location>
</feature>
<name>A0ABR9QJ00_9BACI</name>
<keyword evidence="13 14" id="KW-0472">Membrane</keyword>
<dbReference type="InterPro" id="IPR011620">
    <property type="entry name" value="Sig_transdc_His_kinase_LytS_TM"/>
</dbReference>
<keyword evidence="5" id="KW-0597">Phosphoprotein</keyword>
<keyword evidence="17" id="KW-1185">Reference proteome</keyword>
<dbReference type="Proteomes" id="UP001516662">
    <property type="component" value="Unassembled WGS sequence"/>
</dbReference>
<comment type="caution">
    <text evidence="16">The sequence shown here is derived from an EMBL/GenBank/DDBJ whole genome shotgun (WGS) entry which is preliminary data.</text>
</comment>
<evidence type="ECO:0000256" key="5">
    <source>
        <dbReference type="ARBA" id="ARBA00022553"/>
    </source>
</evidence>
<evidence type="ECO:0000256" key="10">
    <source>
        <dbReference type="ARBA" id="ARBA00022840"/>
    </source>
</evidence>
<evidence type="ECO:0000256" key="12">
    <source>
        <dbReference type="ARBA" id="ARBA00023012"/>
    </source>
</evidence>
<dbReference type="PANTHER" id="PTHR43065:SF46">
    <property type="entry name" value="C4-DICARBOXYLATE TRANSPORT SENSOR PROTEIN DCTB"/>
    <property type="match status" value="1"/>
</dbReference>
<dbReference type="SUPFAM" id="SSF55874">
    <property type="entry name" value="ATPase domain of HSP90 chaperone/DNA topoisomerase II/histidine kinase"/>
    <property type="match status" value="1"/>
</dbReference>
<dbReference type="EC" id="2.7.13.3" evidence="3"/>
<dbReference type="Gene3D" id="3.30.565.10">
    <property type="entry name" value="Histidine kinase-like ATPase, C-terminal domain"/>
    <property type="match status" value="1"/>
</dbReference>
<evidence type="ECO:0000256" key="11">
    <source>
        <dbReference type="ARBA" id="ARBA00022989"/>
    </source>
</evidence>
<dbReference type="GO" id="GO:0005524">
    <property type="term" value="F:ATP binding"/>
    <property type="evidence" value="ECO:0007669"/>
    <property type="project" value="UniProtKB-KW"/>
</dbReference>
<feature type="transmembrane region" description="Helical" evidence="14">
    <location>
        <begin position="100"/>
        <end position="118"/>
    </location>
</feature>
<dbReference type="Pfam" id="PF00512">
    <property type="entry name" value="HisKA"/>
    <property type="match status" value="1"/>
</dbReference>
<feature type="transmembrane region" description="Helical" evidence="14">
    <location>
        <begin position="67"/>
        <end position="94"/>
    </location>
</feature>
<evidence type="ECO:0000256" key="4">
    <source>
        <dbReference type="ARBA" id="ARBA00022475"/>
    </source>
</evidence>
<dbReference type="CDD" id="cd00075">
    <property type="entry name" value="HATPase"/>
    <property type="match status" value="1"/>
</dbReference>
<dbReference type="InterPro" id="IPR003594">
    <property type="entry name" value="HATPase_dom"/>
</dbReference>
<dbReference type="InterPro" id="IPR036890">
    <property type="entry name" value="HATPase_C_sf"/>
</dbReference>
<evidence type="ECO:0000256" key="6">
    <source>
        <dbReference type="ARBA" id="ARBA00022679"/>
    </source>
</evidence>
<dbReference type="InterPro" id="IPR036097">
    <property type="entry name" value="HisK_dim/P_sf"/>
</dbReference>
<accession>A0ABR9QJ00</accession>
<keyword evidence="4" id="KW-1003">Cell membrane</keyword>
<evidence type="ECO:0000256" key="13">
    <source>
        <dbReference type="ARBA" id="ARBA00023136"/>
    </source>
</evidence>
<feature type="transmembrane region" description="Helical" evidence="14">
    <location>
        <begin position="7"/>
        <end position="26"/>
    </location>
</feature>
<comment type="subcellular location">
    <subcellularLocation>
        <location evidence="2">Cell membrane</location>
        <topology evidence="2">Multi-pass membrane protein</topology>
    </subcellularLocation>
</comment>
<evidence type="ECO:0000256" key="9">
    <source>
        <dbReference type="ARBA" id="ARBA00022777"/>
    </source>
</evidence>
<evidence type="ECO:0000259" key="15">
    <source>
        <dbReference type="PROSITE" id="PS50109"/>
    </source>
</evidence>
<dbReference type="SUPFAM" id="SSF47384">
    <property type="entry name" value="Homodimeric domain of signal transducing histidine kinase"/>
    <property type="match status" value="1"/>
</dbReference>
<evidence type="ECO:0000256" key="7">
    <source>
        <dbReference type="ARBA" id="ARBA00022692"/>
    </source>
</evidence>
<gene>
    <name evidence="16" type="ORF">IMZ08_10465</name>
</gene>
<keyword evidence="7 14" id="KW-0812">Transmembrane</keyword>
<evidence type="ECO:0000313" key="16">
    <source>
        <dbReference type="EMBL" id="MBE4908478.1"/>
    </source>
</evidence>
<keyword evidence="10 16" id="KW-0067">ATP-binding</keyword>
<feature type="transmembrane region" description="Helical" evidence="14">
    <location>
        <begin position="32"/>
        <end position="55"/>
    </location>
</feature>
<dbReference type="PROSITE" id="PS50109">
    <property type="entry name" value="HIS_KIN"/>
    <property type="match status" value="1"/>
</dbReference>
<feature type="transmembrane region" description="Helical" evidence="14">
    <location>
        <begin position="166"/>
        <end position="183"/>
    </location>
</feature>
<dbReference type="Pfam" id="PF02518">
    <property type="entry name" value="HATPase_c"/>
    <property type="match status" value="1"/>
</dbReference>
<evidence type="ECO:0000256" key="2">
    <source>
        <dbReference type="ARBA" id="ARBA00004651"/>
    </source>
</evidence>
<evidence type="ECO:0000256" key="1">
    <source>
        <dbReference type="ARBA" id="ARBA00000085"/>
    </source>
</evidence>
<keyword evidence="12" id="KW-0902">Two-component regulatory system</keyword>
<evidence type="ECO:0000256" key="3">
    <source>
        <dbReference type="ARBA" id="ARBA00012438"/>
    </source>
</evidence>
<keyword evidence="6" id="KW-0808">Transferase</keyword>
<evidence type="ECO:0000313" key="17">
    <source>
        <dbReference type="Proteomes" id="UP001516662"/>
    </source>
</evidence>
<evidence type="ECO:0000256" key="8">
    <source>
        <dbReference type="ARBA" id="ARBA00022741"/>
    </source>
</evidence>
<dbReference type="CDD" id="cd00082">
    <property type="entry name" value="HisKA"/>
    <property type="match status" value="1"/>
</dbReference>
<sequence length="425" mass="48621">MVTIFKDFILNIFFIFSPLIFYPYIYKIKHRVFLYRFLLTILFSVILIIVMTLPINVNGLTYDFRSIAVIVGSLYGGPVVSVVLFGVLIIYRFILGNANTFLYAISLIPTIFIVFLTLKRFNSIKIYQKIIMAVVLCTLMKILTFSLYLSFIGQLDLLISSLRETLQTYIVQGIIIGFCVYLLEKLNHYYYMEEEIYRSEKLKMVSEMAASVAHEIRNPLTTVKGFIQLFAEDHLDKSKKEEFKQICLEELNRADLIISDYLSLAKPTIDVVENIDLQEEVRYLSNVLFTYASFNNIEIKTSSPDESDMYIVGDRNKLRQALINLCKNGIEAMQEGGILEIELKKLGKTNTIYIRDNGQGMSPQQLKRLGTPFYSSKEKGTGLGTMVSYAIIKKMDGEIEIDSEVGKGTKYVLTFPEKEIVGPIN</sequence>
<comment type="catalytic activity">
    <reaction evidence="1">
        <text>ATP + protein L-histidine = ADP + protein N-phospho-L-histidine.</text>
        <dbReference type="EC" id="2.7.13.3"/>
    </reaction>
</comment>
<dbReference type="Gene3D" id="1.10.287.130">
    <property type="match status" value="1"/>
</dbReference>
<dbReference type="InterPro" id="IPR003661">
    <property type="entry name" value="HisK_dim/P_dom"/>
</dbReference>
<keyword evidence="8" id="KW-0547">Nucleotide-binding</keyword>
<dbReference type="Pfam" id="PF07694">
    <property type="entry name" value="5TM-5TMR_LYT"/>
    <property type="match status" value="1"/>
</dbReference>
<proteinExistence type="predicted"/>